<organism evidence="2 3">
    <name type="scientific">Sorangium cellulosum</name>
    <name type="common">Polyangium cellulosum</name>
    <dbReference type="NCBI Taxonomy" id="56"/>
    <lineage>
        <taxon>Bacteria</taxon>
        <taxon>Pseudomonadati</taxon>
        <taxon>Myxococcota</taxon>
        <taxon>Polyangia</taxon>
        <taxon>Polyangiales</taxon>
        <taxon>Polyangiaceae</taxon>
        <taxon>Sorangium</taxon>
    </lineage>
</organism>
<keyword evidence="1" id="KW-1133">Transmembrane helix</keyword>
<reference evidence="2 3" key="1">
    <citation type="submission" date="2014-02" db="EMBL/GenBank/DDBJ databases">
        <title>The small core and large imbalanced accessory genome model reveals a collaborative survival strategy of Sorangium cellulosum strains in nature.</title>
        <authorList>
            <person name="Han K."/>
            <person name="Peng R."/>
            <person name="Blom J."/>
            <person name="Li Y.-Z."/>
        </authorList>
    </citation>
    <scope>NUCLEOTIDE SEQUENCE [LARGE SCALE GENOMIC DNA]</scope>
    <source>
        <strain evidence="2 3">So0157-18</strain>
    </source>
</reference>
<feature type="transmembrane region" description="Helical" evidence="1">
    <location>
        <begin position="77"/>
        <end position="99"/>
    </location>
</feature>
<sequence length="127" mass="13053">MRFAALGSIVLFAGNALLAGDARAERAAPVPPVDTTRRDVGVGLSVGGLVLGSVGAGMYFLTRPRGEDLCGCASKAWVFPTVLMSLGGAMAVTGIPLWITGQIQSDRAKTQAQLLIGPLGGGVRLRF</sequence>
<feature type="transmembrane region" description="Helical" evidence="1">
    <location>
        <begin position="40"/>
        <end position="61"/>
    </location>
</feature>
<accession>A0A150NYV8</accession>
<proteinExistence type="predicted"/>
<keyword evidence="1" id="KW-0472">Membrane</keyword>
<evidence type="ECO:0000313" key="2">
    <source>
        <dbReference type="EMBL" id="KYF47131.1"/>
    </source>
</evidence>
<comment type="caution">
    <text evidence="2">The sequence shown here is derived from an EMBL/GenBank/DDBJ whole genome shotgun (WGS) entry which is preliminary data.</text>
</comment>
<name>A0A150NYV8_SORCE</name>
<dbReference type="AlphaFoldDB" id="A0A150NYV8"/>
<protein>
    <recommendedName>
        <fullName evidence="4">Transmembrane protein</fullName>
    </recommendedName>
</protein>
<keyword evidence="1" id="KW-0812">Transmembrane</keyword>
<gene>
    <name evidence="2" type="ORF">BE04_49880</name>
</gene>
<evidence type="ECO:0000256" key="1">
    <source>
        <dbReference type="SAM" id="Phobius"/>
    </source>
</evidence>
<evidence type="ECO:0000313" key="3">
    <source>
        <dbReference type="Proteomes" id="UP000075604"/>
    </source>
</evidence>
<dbReference type="Proteomes" id="UP000075604">
    <property type="component" value="Unassembled WGS sequence"/>
</dbReference>
<dbReference type="EMBL" id="JELX01004553">
    <property type="protein sequence ID" value="KYF47131.1"/>
    <property type="molecule type" value="Genomic_DNA"/>
</dbReference>
<evidence type="ECO:0008006" key="4">
    <source>
        <dbReference type="Google" id="ProtNLM"/>
    </source>
</evidence>